<dbReference type="PANTHER" id="PTHR38468:SF1">
    <property type="entry name" value="SLL0939 PROTEIN"/>
    <property type="match status" value="1"/>
</dbReference>
<reference evidence="2" key="1">
    <citation type="submission" date="2021-01" db="EMBL/GenBank/DDBJ databases">
        <authorList>
            <person name="Corre E."/>
            <person name="Pelletier E."/>
            <person name="Niang G."/>
            <person name="Scheremetjew M."/>
            <person name="Finn R."/>
            <person name="Kale V."/>
            <person name="Holt S."/>
            <person name="Cochrane G."/>
            <person name="Meng A."/>
            <person name="Brown T."/>
            <person name="Cohen L."/>
        </authorList>
    </citation>
    <scope>NUCLEOTIDE SEQUENCE</scope>
    <source>
        <strain evidence="2">CCMP645</strain>
    </source>
</reference>
<keyword evidence="1" id="KW-0472">Membrane</keyword>
<name>A0A7S4AZN4_CHRCT</name>
<gene>
    <name evidence="2" type="ORF">PCAR00345_LOCUS1690</name>
</gene>
<dbReference type="AlphaFoldDB" id="A0A7S4AZN4"/>
<sequence>MPLTTPLLARSACIQQAAIRAVISRPPSPELQSLVLGTTPDVQPYTSCASVLTGALRLRGGNDAASAGSTLWDPAVFFVEAVRLVNYGGGLLMLFGVVLALINMSLFFCNKCAGTTFTTLFAFEGKTGKPVQIARVRLQLGSLIMLSLTILVASDVIDTLIKPTHEYTIEALYKLAIVATIRTGLSYFLARELKEVEEELEQCDATEITV</sequence>
<dbReference type="Pfam" id="PF07784">
    <property type="entry name" value="DUF1622"/>
    <property type="match status" value="1"/>
</dbReference>
<dbReference type="InterPro" id="IPR012427">
    <property type="entry name" value="DUF1622"/>
</dbReference>
<evidence type="ECO:0000313" key="2">
    <source>
        <dbReference type="EMBL" id="CAE0749108.1"/>
    </source>
</evidence>
<accession>A0A7S4AZN4</accession>
<feature type="transmembrane region" description="Helical" evidence="1">
    <location>
        <begin position="87"/>
        <end position="109"/>
    </location>
</feature>
<organism evidence="2">
    <name type="scientific">Chrysotila carterae</name>
    <name type="common">Marine alga</name>
    <name type="synonym">Syracosphaera carterae</name>
    <dbReference type="NCBI Taxonomy" id="13221"/>
    <lineage>
        <taxon>Eukaryota</taxon>
        <taxon>Haptista</taxon>
        <taxon>Haptophyta</taxon>
        <taxon>Prymnesiophyceae</taxon>
        <taxon>Isochrysidales</taxon>
        <taxon>Isochrysidaceae</taxon>
        <taxon>Chrysotila</taxon>
    </lineage>
</organism>
<protein>
    <submittedName>
        <fullName evidence="2">Uncharacterized protein</fullName>
    </submittedName>
</protein>
<evidence type="ECO:0000256" key="1">
    <source>
        <dbReference type="SAM" id="Phobius"/>
    </source>
</evidence>
<keyword evidence="1" id="KW-1133">Transmembrane helix</keyword>
<dbReference type="PANTHER" id="PTHR38468">
    <property type="entry name" value="SLL0939 PROTEIN"/>
    <property type="match status" value="1"/>
</dbReference>
<proteinExistence type="predicted"/>
<keyword evidence="1" id="KW-0812">Transmembrane</keyword>
<dbReference type="EMBL" id="HBIZ01003139">
    <property type="protein sequence ID" value="CAE0749108.1"/>
    <property type="molecule type" value="Transcribed_RNA"/>
</dbReference>